<evidence type="ECO:0000313" key="1">
    <source>
        <dbReference type="EMBL" id="OQS54294.1"/>
    </source>
</evidence>
<protein>
    <submittedName>
        <fullName evidence="1">Uncharacterized protein</fullName>
    </submittedName>
</protein>
<dbReference type="VEuPathDB" id="MicrosporidiaDB:EHP00_1126"/>
<dbReference type="EMBL" id="MNPJ01000021">
    <property type="protein sequence ID" value="OQS54294.1"/>
    <property type="molecule type" value="Genomic_DNA"/>
</dbReference>
<reference evidence="1 2" key="1">
    <citation type="journal article" date="2017" name="Environ. Microbiol.">
        <title>Decay of the glycolytic pathway and adaptation to intranuclear parasitism within Enterocytozoonidae microsporidia.</title>
        <authorList>
            <person name="Wiredu Boakye D."/>
            <person name="Jaroenlak P."/>
            <person name="Prachumwat A."/>
            <person name="Williams T.A."/>
            <person name="Bateman K.S."/>
            <person name="Itsathitphaisarn O."/>
            <person name="Sritunyalucksana K."/>
            <person name="Paszkiewicz K.H."/>
            <person name="Moore K.A."/>
            <person name="Stentiford G.D."/>
            <person name="Williams B.A."/>
        </authorList>
    </citation>
    <scope>NUCLEOTIDE SEQUENCE [LARGE SCALE GENOMIC DNA]</scope>
    <source>
        <strain evidence="1 2">TH1</strain>
    </source>
</reference>
<comment type="caution">
    <text evidence="1">The sequence shown here is derived from an EMBL/GenBank/DDBJ whole genome shotgun (WGS) entry which is preliminary data.</text>
</comment>
<organism evidence="1 2">
    <name type="scientific">Ecytonucleospora hepatopenaei</name>
    <dbReference type="NCBI Taxonomy" id="646526"/>
    <lineage>
        <taxon>Eukaryota</taxon>
        <taxon>Fungi</taxon>
        <taxon>Fungi incertae sedis</taxon>
        <taxon>Microsporidia</taxon>
        <taxon>Enterocytozoonidae</taxon>
        <taxon>Ecytonucleospora</taxon>
    </lineage>
</organism>
<sequence>MQLPKKCTFYVEGSEKDYDFMWEEVNSKFYNKIEMSTDREYNDQLIDYIRNSDVNDIEYRGIGE</sequence>
<keyword evidence="2" id="KW-1185">Reference proteome</keyword>
<dbReference type="Proteomes" id="UP000192758">
    <property type="component" value="Unassembled WGS sequence"/>
</dbReference>
<proteinExistence type="predicted"/>
<evidence type="ECO:0000313" key="2">
    <source>
        <dbReference type="Proteomes" id="UP000192758"/>
    </source>
</evidence>
<name>A0A1W0E4Y3_9MICR</name>
<gene>
    <name evidence="1" type="ORF">EHP00_1126</name>
</gene>
<accession>A0A1W0E4Y3</accession>
<dbReference type="AlphaFoldDB" id="A0A1W0E4Y3"/>